<evidence type="ECO:0008006" key="4">
    <source>
        <dbReference type="Google" id="ProtNLM"/>
    </source>
</evidence>
<keyword evidence="3" id="KW-1185">Reference proteome</keyword>
<name>A0A2G8TLR9_9BURK</name>
<dbReference type="Proteomes" id="UP000230390">
    <property type="component" value="Unassembled WGS sequence"/>
</dbReference>
<evidence type="ECO:0000256" key="1">
    <source>
        <dbReference type="SAM" id="SignalP"/>
    </source>
</evidence>
<dbReference type="EMBL" id="PDOC01000001">
    <property type="protein sequence ID" value="PIL46995.1"/>
    <property type="molecule type" value="Genomic_DNA"/>
</dbReference>
<dbReference type="InterPro" id="IPR006311">
    <property type="entry name" value="TAT_signal"/>
</dbReference>
<feature type="chain" id="PRO_5013923565" description="Tat pathway signal protein" evidence="1">
    <location>
        <begin position="44"/>
        <end position="188"/>
    </location>
</feature>
<dbReference type="PROSITE" id="PS51318">
    <property type="entry name" value="TAT"/>
    <property type="match status" value="1"/>
</dbReference>
<dbReference type="AlphaFoldDB" id="A0A2G8TLR9"/>
<accession>A0A2G8TLR9</accession>
<gene>
    <name evidence="2" type="ORF">CR105_02305</name>
</gene>
<proteinExistence type="predicted"/>
<evidence type="ECO:0000313" key="3">
    <source>
        <dbReference type="Proteomes" id="UP000230390"/>
    </source>
</evidence>
<feature type="signal peptide" evidence="1">
    <location>
        <begin position="1"/>
        <end position="43"/>
    </location>
</feature>
<comment type="caution">
    <text evidence="2">The sequence shown here is derived from an EMBL/GenBank/DDBJ whole genome shotgun (WGS) entry which is preliminary data.</text>
</comment>
<evidence type="ECO:0000313" key="2">
    <source>
        <dbReference type="EMBL" id="PIL46995.1"/>
    </source>
</evidence>
<sequence>MSAAADQPAAMTPSGASRRRFAKSGAGVSAGVLLTLASQPAMATVCTSPSGTTSAASSRKTGTASACVGRSPGYWKTHHYDWRSAGTNGGALFKSTFYCGGRCSALAKYSCFDVVDPDKVTNGDDPDNVAMHIMATLLNVRSGKISFLTINQVVAIWYAYATTGTYKPTVGVTWDGARIVTYLKSTMI</sequence>
<reference evidence="2 3" key="1">
    <citation type="submission" date="2017-10" db="EMBL/GenBank/DDBJ databases">
        <title>Massilia psychrophilum sp. nov., a novel purple-pigmented bacterium isolated from Tianshan glacier, Xinjiang Municipality, China.</title>
        <authorList>
            <person name="Wang H."/>
        </authorList>
    </citation>
    <scope>NUCLEOTIDE SEQUENCE [LARGE SCALE GENOMIC DNA]</scope>
    <source>
        <strain evidence="2 3">JCM 30074</strain>
    </source>
</reference>
<protein>
    <recommendedName>
        <fullName evidence="4">Tat pathway signal protein</fullName>
    </recommendedName>
</protein>
<keyword evidence="1" id="KW-0732">Signal</keyword>
<organism evidence="2 3">
    <name type="scientific">Massilia eurypsychrophila</name>
    <dbReference type="NCBI Taxonomy" id="1485217"/>
    <lineage>
        <taxon>Bacteria</taxon>
        <taxon>Pseudomonadati</taxon>
        <taxon>Pseudomonadota</taxon>
        <taxon>Betaproteobacteria</taxon>
        <taxon>Burkholderiales</taxon>
        <taxon>Oxalobacteraceae</taxon>
        <taxon>Telluria group</taxon>
        <taxon>Massilia</taxon>
    </lineage>
</organism>